<sequence>MNPSSSSPTASPPATPSARVKRVLLIQYSQTGQLDRVAGQIAAPLRADPGIELRVETLRPLQRFPFPWPFLTFFDAFPESAHLKPGPLAPLTLTGDEDFDLVILPYQVWFLAPAQPVVAFLQHPVAARLLKGKPVVTVIACRNMWLLAHEKLKGLLAATGARLIDNVVLTDPGPTLATFFTTPAWLIWGRKRGFWGMPDAGLSEEQIRGCGRFGRALRDALHAGREQGDAPLLAGLGAVRAQARLLISEKAGTRSFYLWGKLIMAAGGPGAAVRKPLLLLYVLFLLALIVTVVPVSLTLQALLRPLFRGWLTKMTAQFERPSGSATDRLPLYDD</sequence>
<dbReference type="InterPro" id="IPR029039">
    <property type="entry name" value="Flavoprotein-like_sf"/>
</dbReference>
<evidence type="ECO:0000256" key="1">
    <source>
        <dbReference type="SAM" id="Phobius"/>
    </source>
</evidence>
<evidence type="ECO:0000313" key="3">
    <source>
        <dbReference type="Proteomes" id="UP001244295"/>
    </source>
</evidence>
<dbReference type="SUPFAM" id="SSF52218">
    <property type="entry name" value="Flavoproteins"/>
    <property type="match status" value="1"/>
</dbReference>
<proteinExistence type="predicted"/>
<organism evidence="2 3">
    <name type="scientific">Variovorax boronicumulans</name>
    <dbReference type="NCBI Taxonomy" id="436515"/>
    <lineage>
        <taxon>Bacteria</taxon>
        <taxon>Pseudomonadati</taxon>
        <taxon>Pseudomonadota</taxon>
        <taxon>Betaproteobacteria</taxon>
        <taxon>Burkholderiales</taxon>
        <taxon>Comamonadaceae</taxon>
        <taxon>Variovorax</taxon>
    </lineage>
</organism>
<comment type="caution">
    <text evidence="2">The sequence shown here is derived from an EMBL/GenBank/DDBJ whole genome shotgun (WGS) entry which is preliminary data.</text>
</comment>
<protein>
    <recommendedName>
        <fullName evidence="4">Dialkylrecorsinol condensing enzyme</fullName>
    </recommendedName>
</protein>
<feature type="transmembrane region" description="Helical" evidence="1">
    <location>
        <begin position="278"/>
        <end position="303"/>
    </location>
</feature>
<dbReference type="Proteomes" id="UP001244295">
    <property type="component" value="Unassembled WGS sequence"/>
</dbReference>
<keyword evidence="1" id="KW-1133">Transmembrane helix</keyword>
<name>A0AAW8DVR2_9BURK</name>
<evidence type="ECO:0008006" key="4">
    <source>
        <dbReference type="Google" id="ProtNLM"/>
    </source>
</evidence>
<dbReference type="EMBL" id="JAUSRR010000004">
    <property type="protein sequence ID" value="MDP9923384.1"/>
    <property type="molecule type" value="Genomic_DNA"/>
</dbReference>
<keyword evidence="1" id="KW-0472">Membrane</keyword>
<keyword evidence="1" id="KW-0812">Transmembrane</keyword>
<evidence type="ECO:0000313" key="2">
    <source>
        <dbReference type="EMBL" id="MDP9923384.1"/>
    </source>
</evidence>
<dbReference type="AlphaFoldDB" id="A0AAW8DVR2"/>
<dbReference type="RefSeq" id="WP_260684963.1">
    <property type="nucleotide sequence ID" value="NZ_JAUSRR010000004.1"/>
</dbReference>
<gene>
    <name evidence="2" type="ORF">J2W25_002407</name>
</gene>
<accession>A0AAW8DVR2</accession>
<dbReference type="Gene3D" id="3.40.50.360">
    <property type="match status" value="1"/>
</dbReference>
<reference evidence="2" key="1">
    <citation type="submission" date="2023-07" db="EMBL/GenBank/DDBJ databases">
        <title>Sorghum-associated microbial communities from plants grown in Nebraska, USA.</title>
        <authorList>
            <person name="Schachtman D."/>
        </authorList>
    </citation>
    <scope>NUCLEOTIDE SEQUENCE</scope>
    <source>
        <strain evidence="2">DS2795</strain>
    </source>
</reference>